<dbReference type="Gene3D" id="3.40.640.10">
    <property type="entry name" value="Type I PLP-dependent aspartate aminotransferase-like (Major domain)"/>
    <property type="match status" value="1"/>
</dbReference>
<comment type="similarity">
    <text evidence="3">Belongs to the trans-sulfuration enzymes family. MetZ subfamily.</text>
</comment>
<evidence type="ECO:0000313" key="5">
    <source>
        <dbReference type="EMBL" id="MEV8466449.1"/>
    </source>
</evidence>
<evidence type="ECO:0000256" key="1">
    <source>
        <dbReference type="ARBA" id="ARBA00001933"/>
    </source>
</evidence>
<dbReference type="Proteomes" id="UP001553161">
    <property type="component" value="Unassembled WGS sequence"/>
</dbReference>
<keyword evidence="3" id="KW-0808">Transferase</keyword>
<comment type="catalytic activity">
    <reaction evidence="3">
        <text>O-succinyl-L-homoserine + hydrogen sulfide = L-homocysteine + succinate</text>
        <dbReference type="Rhea" id="RHEA:27826"/>
        <dbReference type="ChEBI" id="CHEBI:29919"/>
        <dbReference type="ChEBI" id="CHEBI:30031"/>
        <dbReference type="ChEBI" id="CHEBI:57661"/>
        <dbReference type="ChEBI" id="CHEBI:58199"/>
    </reaction>
</comment>
<dbReference type="PANTHER" id="PTHR11808">
    <property type="entry name" value="TRANS-SULFURATION ENZYME FAMILY MEMBER"/>
    <property type="match status" value="1"/>
</dbReference>
<evidence type="ECO:0000256" key="4">
    <source>
        <dbReference type="RuleBase" id="RU362118"/>
    </source>
</evidence>
<dbReference type="Pfam" id="PF01053">
    <property type="entry name" value="Cys_Met_Meta_PP"/>
    <property type="match status" value="1"/>
</dbReference>
<dbReference type="InterPro" id="IPR000277">
    <property type="entry name" value="Cys/Met-Metab_PyrdxlP-dep_enz"/>
</dbReference>
<dbReference type="PANTHER" id="PTHR11808:SF80">
    <property type="entry name" value="CYSTATHIONINE GAMMA-LYASE"/>
    <property type="match status" value="1"/>
</dbReference>
<dbReference type="InterPro" id="IPR015421">
    <property type="entry name" value="PyrdxlP-dep_Trfase_major"/>
</dbReference>
<dbReference type="RefSeq" id="WP_366192250.1">
    <property type="nucleotide sequence ID" value="NZ_JBFBVU010000006.1"/>
</dbReference>
<keyword evidence="3" id="KW-0486">Methionine biosynthesis</keyword>
<comment type="pathway">
    <text evidence="3">Amino-acid biosynthesis; L-methionine biosynthesis via de novo pathway; L-homocysteine from O-succinyl-L-homoserine: step 1/1.</text>
</comment>
<dbReference type="NCBIfam" id="TIGR01325">
    <property type="entry name" value="O_suc_HS_sulf"/>
    <property type="match status" value="1"/>
</dbReference>
<keyword evidence="2 3" id="KW-0663">Pyridoxal phosphate</keyword>
<dbReference type="CDD" id="cd00614">
    <property type="entry name" value="CGS_like"/>
    <property type="match status" value="1"/>
</dbReference>
<keyword evidence="6" id="KW-1185">Reference proteome</keyword>
<dbReference type="Gene3D" id="3.90.1150.10">
    <property type="entry name" value="Aspartate Aminotransferase, domain 1"/>
    <property type="match status" value="1"/>
</dbReference>
<accession>A0ABV3L4D7</accession>
<sequence length="397" mass="42745">MAKNTNPSWNTRTKLVHSGTRRSQYNEVSESIFLTQGFVYDTAEQAEARFIESGPDEFIYARYGNPTVRMFEERIAALEGAEDAFATASGMAAVNGALAAMLKAGDHVVSARALFGSCLYILEEILTRYGVEVTFVDGTDLDAWKAAMRPDTKAVFLEAISNPTLEVADIRGISDIAHAAGALVLVDNVFATPVFQRSLELGADVVIYSATKHIDGQGRVLGGVILGTEEFIRKTVEPYMKHTGGSMSPFTAWVLLKGLETLDLRCRAQADTATALANSLQGHAKLRRVLYPTLADHPQKDVAAAQMEGGGTVLSIDVEGGQDAAFKLLNALEIFTISNNLGDAKSIVTHPATTTHQRLPDDQKAELGITPGLIRISCGLEDAGDLLQDLLYGLEVI</sequence>
<protein>
    <recommendedName>
        <fullName evidence="3">O-succinylhomoserine sulfhydrylase</fullName>
        <shortName evidence="3">OSH sulfhydrylase</shortName>
        <shortName evidence="3">OSHS sulfhydrylase</shortName>
        <ecNumber evidence="3">2.5.1.-</ecNumber>
    </recommendedName>
</protein>
<gene>
    <name evidence="3 5" type="primary">metZ</name>
    <name evidence="5" type="ORF">AB0T83_06590</name>
</gene>
<dbReference type="InterPro" id="IPR006234">
    <property type="entry name" value="O-succ-hSer_sulfhydrylase"/>
</dbReference>
<keyword evidence="3" id="KW-0028">Amino-acid biosynthesis</keyword>
<dbReference type="EMBL" id="JBFBVU010000006">
    <property type="protein sequence ID" value="MEV8466449.1"/>
    <property type="molecule type" value="Genomic_DNA"/>
</dbReference>
<dbReference type="PIRSF" id="PIRSF001434">
    <property type="entry name" value="CGS"/>
    <property type="match status" value="1"/>
</dbReference>
<dbReference type="InterPro" id="IPR015422">
    <property type="entry name" value="PyrdxlP-dep_Trfase_small"/>
</dbReference>
<name>A0ABV3L4D7_9RHOB</name>
<feature type="modified residue" description="N6-(pyridoxal phosphate)lysine" evidence="3">
    <location>
        <position position="212"/>
    </location>
</feature>
<comment type="function">
    <text evidence="3">Catalyzes the formation of L-homocysteine from O-succinyl-L-homoserine (OSHS) and hydrogen sulfide.</text>
</comment>
<dbReference type="EC" id="2.5.1.-" evidence="3"/>
<comment type="cofactor">
    <cofactor evidence="1 3 4">
        <name>pyridoxal 5'-phosphate</name>
        <dbReference type="ChEBI" id="CHEBI:597326"/>
    </cofactor>
</comment>
<reference evidence="5 6" key="1">
    <citation type="submission" date="2024-07" db="EMBL/GenBank/DDBJ databases">
        <authorList>
            <person name="Kang M."/>
        </authorList>
    </citation>
    <scope>NUCLEOTIDE SEQUENCE [LARGE SCALE GENOMIC DNA]</scope>
    <source>
        <strain evidence="5 6">DFM31</strain>
    </source>
</reference>
<dbReference type="HAMAP" id="MF_02056">
    <property type="entry name" value="MetZ"/>
    <property type="match status" value="1"/>
</dbReference>
<comment type="caution">
    <text evidence="5">The sequence shown here is derived from an EMBL/GenBank/DDBJ whole genome shotgun (WGS) entry which is preliminary data.</text>
</comment>
<comment type="subunit">
    <text evidence="3">Homotetramer.</text>
</comment>
<evidence type="ECO:0000256" key="3">
    <source>
        <dbReference type="HAMAP-Rule" id="MF_02056"/>
    </source>
</evidence>
<evidence type="ECO:0000256" key="2">
    <source>
        <dbReference type="ARBA" id="ARBA00022898"/>
    </source>
</evidence>
<evidence type="ECO:0000313" key="6">
    <source>
        <dbReference type="Proteomes" id="UP001553161"/>
    </source>
</evidence>
<organism evidence="5 6">
    <name type="scientific">Meridianimarinicoccus marinus</name>
    <dbReference type="NCBI Taxonomy" id="3231483"/>
    <lineage>
        <taxon>Bacteria</taxon>
        <taxon>Pseudomonadati</taxon>
        <taxon>Pseudomonadota</taxon>
        <taxon>Alphaproteobacteria</taxon>
        <taxon>Rhodobacterales</taxon>
        <taxon>Paracoccaceae</taxon>
        <taxon>Meridianimarinicoccus</taxon>
    </lineage>
</organism>
<proteinExistence type="inferred from homology"/>
<dbReference type="SUPFAM" id="SSF53383">
    <property type="entry name" value="PLP-dependent transferases"/>
    <property type="match status" value="1"/>
</dbReference>
<dbReference type="InterPro" id="IPR015424">
    <property type="entry name" value="PyrdxlP-dep_Trfase"/>
</dbReference>